<dbReference type="UniPathway" id="UPA00109">
    <property type="reaction ID" value="UER00182"/>
</dbReference>
<evidence type="ECO:0000313" key="16">
    <source>
        <dbReference type="EMBL" id="PJG84674.1"/>
    </source>
</evidence>
<evidence type="ECO:0000256" key="13">
    <source>
        <dbReference type="ARBA" id="ARBA00048070"/>
    </source>
</evidence>
<dbReference type="FunFam" id="3.40.50.450:FF:000001">
    <property type="entry name" value="ATP-dependent 6-phosphofructokinase"/>
    <property type="match status" value="1"/>
</dbReference>
<dbReference type="GO" id="GO:0003872">
    <property type="term" value="F:6-phosphofructokinase activity"/>
    <property type="evidence" value="ECO:0007669"/>
    <property type="project" value="UniProtKB-UniRule"/>
</dbReference>
<evidence type="ECO:0000256" key="12">
    <source>
        <dbReference type="ARBA" id="ARBA00023152"/>
    </source>
</evidence>
<evidence type="ECO:0000256" key="14">
    <source>
        <dbReference type="HAMAP-Rule" id="MF_00339"/>
    </source>
</evidence>
<dbReference type="GO" id="GO:0048029">
    <property type="term" value="F:monosaccharide binding"/>
    <property type="evidence" value="ECO:0007669"/>
    <property type="project" value="TreeGrafter"/>
</dbReference>
<evidence type="ECO:0000256" key="5">
    <source>
        <dbReference type="ARBA" id="ARBA00022533"/>
    </source>
</evidence>
<dbReference type="Gene3D" id="3.40.50.460">
    <property type="entry name" value="Phosphofructokinase domain"/>
    <property type="match status" value="1"/>
</dbReference>
<evidence type="ECO:0000256" key="4">
    <source>
        <dbReference type="ARBA" id="ARBA00022490"/>
    </source>
</evidence>
<feature type="binding site" evidence="14">
    <location>
        <begin position="103"/>
        <end position="106"/>
    </location>
    <ligand>
        <name>ATP</name>
        <dbReference type="ChEBI" id="CHEBI:30616"/>
    </ligand>
</feature>
<feature type="binding site" description="in other chain" evidence="14">
    <location>
        <position position="156"/>
    </location>
    <ligand>
        <name>ADP</name>
        <dbReference type="ChEBI" id="CHEBI:456216"/>
        <note>allosteric activator; ligand shared between dimeric partners</note>
    </ligand>
</feature>
<dbReference type="PIRSF" id="PIRSF000532">
    <property type="entry name" value="ATP_PFK_prok"/>
    <property type="match status" value="1"/>
</dbReference>
<comment type="caution">
    <text evidence="14">Lacks conserved residue(s) required for the propagation of feature annotation.</text>
</comment>
<evidence type="ECO:0000259" key="15">
    <source>
        <dbReference type="Pfam" id="PF00365"/>
    </source>
</evidence>
<comment type="function">
    <text evidence="14">Catalyzes the phosphorylation of D-fructose 6-phosphate to fructose 1,6-bisphosphate by ATP, the first committing step of glycolysis.</text>
</comment>
<feature type="binding site" description="in other chain" evidence="14">
    <location>
        <begin position="171"/>
        <end position="173"/>
    </location>
    <ligand>
        <name>substrate</name>
        <note>ligand shared between dimeric partners</note>
    </ligand>
</feature>
<keyword evidence="9 14" id="KW-0418">Kinase</keyword>
<dbReference type="AlphaFoldDB" id="A0A2M8S0P2"/>
<feature type="binding site" description="in other chain" evidence="14">
    <location>
        <position position="213"/>
    </location>
    <ligand>
        <name>ADP</name>
        <dbReference type="ChEBI" id="CHEBI:456216"/>
        <note>allosteric activator; ligand shared between dimeric partners</note>
    </ligand>
</feature>
<keyword evidence="5 14" id="KW-0021">Allosteric enzyme</keyword>
<dbReference type="Proteomes" id="UP000229329">
    <property type="component" value="Unassembled WGS sequence"/>
</dbReference>
<comment type="pathway">
    <text evidence="3 14">Carbohydrate degradation; glycolysis; D-glyceraldehyde 3-phosphate and glycerone phosphate from D-glucose: step 3/4.</text>
</comment>
<evidence type="ECO:0000256" key="3">
    <source>
        <dbReference type="ARBA" id="ARBA00004679"/>
    </source>
</evidence>
<dbReference type="InterPro" id="IPR022953">
    <property type="entry name" value="ATP_PFK"/>
</dbReference>
<dbReference type="HAMAP" id="MF_00339">
    <property type="entry name" value="Phosphofructokinase_I_B1"/>
    <property type="match status" value="1"/>
</dbReference>
<evidence type="ECO:0000256" key="2">
    <source>
        <dbReference type="ARBA" id="ARBA00004496"/>
    </source>
</evidence>
<dbReference type="GO" id="GO:0006002">
    <property type="term" value="P:fructose 6-phosphate metabolic process"/>
    <property type="evidence" value="ECO:0007669"/>
    <property type="project" value="UniProtKB-UniRule"/>
</dbReference>
<feature type="binding site" evidence="14">
    <location>
        <position position="245"/>
    </location>
    <ligand>
        <name>substrate</name>
        <note>ligand shared between dimeric partners</note>
    </ligand>
</feature>
<comment type="activity regulation">
    <text evidence="14">Allosterically activated by ADP and other diphosphonucleosides, and allosterically inhibited by phosphoenolpyruvate.</text>
</comment>
<accession>A0A2M8S0P2</accession>
<keyword evidence="11 14" id="KW-0460">Magnesium</keyword>
<evidence type="ECO:0000256" key="11">
    <source>
        <dbReference type="ARBA" id="ARBA00022842"/>
    </source>
</evidence>
<keyword evidence="6 14" id="KW-0808">Transferase</keyword>
<dbReference type="Gene3D" id="3.40.50.450">
    <property type="match status" value="1"/>
</dbReference>
<proteinExistence type="inferred from homology"/>
<comment type="similarity">
    <text evidence="14">Belongs to the phosphofructokinase type A (PFKA) family. ATP-dependent PFK group I subfamily. Prokaryotic clade 'B1' sub-subfamily.</text>
</comment>
<keyword evidence="4 14" id="KW-0963">Cytoplasm</keyword>
<dbReference type="InterPro" id="IPR035966">
    <property type="entry name" value="PKF_sf"/>
</dbReference>
<dbReference type="GO" id="GO:0005524">
    <property type="term" value="F:ATP binding"/>
    <property type="evidence" value="ECO:0007669"/>
    <property type="project" value="UniProtKB-UniRule"/>
</dbReference>
<feature type="binding site" evidence="14">
    <location>
        <begin position="73"/>
        <end position="74"/>
    </location>
    <ligand>
        <name>ATP</name>
        <dbReference type="ChEBI" id="CHEBI:30616"/>
    </ligand>
</feature>
<dbReference type="GO" id="GO:0005945">
    <property type="term" value="C:6-phosphofructokinase complex"/>
    <property type="evidence" value="ECO:0007669"/>
    <property type="project" value="TreeGrafter"/>
</dbReference>
<dbReference type="InterPro" id="IPR000023">
    <property type="entry name" value="Phosphofructokinase_dom"/>
</dbReference>
<keyword evidence="12 14" id="KW-0324">Glycolysis</keyword>
<feature type="binding site" evidence="14">
    <location>
        <position position="164"/>
    </location>
    <ligand>
        <name>substrate</name>
        <note>ligand shared between dimeric partners</note>
    </ligand>
</feature>
<comment type="subunit">
    <text evidence="14">Homotetramer.</text>
</comment>
<reference evidence="16 17" key="1">
    <citation type="submission" date="2017-11" db="EMBL/GenBank/DDBJ databases">
        <title>Reclassification of Bisgaard taxon 7 as Conservatibacter flavescens gen. nov., sp. nov.</title>
        <authorList>
            <person name="Christensen H."/>
        </authorList>
    </citation>
    <scope>NUCLEOTIDE SEQUENCE [LARGE SCALE GENOMIC DNA]</scope>
    <source>
        <strain evidence="16 17">7_4</strain>
    </source>
</reference>
<evidence type="ECO:0000256" key="6">
    <source>
        <dbReference type="ARBA" id="ARBA00022679"/>
    </source>
</evidence>
<keyword evidence="7 14" id="KW-0479">Metal-binding</keyword>
<keyword evidence="10 14" id="KW-0067">ATP-binding</keyword>
<feature type="binding site" description="in other chain" evidence="14">
    <location>
        <begin position="215"/>
        <end position="217"/>
    </location>
    <ligand>
        <name>ADP</name>
        <dbReference type="ChEBI" id="CHEBI:456216"/>
        <note>allosteric activator; ligand shared between dimeric partners</note>
    </ligand>
</feature>
<feature type="binding site" description="in other chain" evidence="14">
    <location>
        <position position="224"/>
    </location>
    <ligand>
        <name>substrate</name>
        <note>ligand shared between dimeric partners</note>
    </ligand>
</feature>
<dbReference type="PROSITE" id="PS00433">
    <property type="entry name" value="PHOSPHOFRUCTOKINASE"/>
    <property type="match status" value="1"/>
</dbReference>
<dbReference type="FunFam" id="3.40.50.460:FF:000002">
    <property type="entry name" value="ATP-dependent 6-phosphofructokinase"/>
    <property type="match status" value="1"/>
</dbReference>
<dbReference type="RefSeq" id="WP_100289502.1">
    <property type="nucleotide sequence ID" value="NZ_PHHA01000026.1"/>
</dbReference>
<dbReference type="PANTHER" id="PTHR13697">
    <property type="entry name" value="PHOSPHOFRUCTOKINASE"/>
    <property type="match status" value="1"/>
</dbReference>
<dbReference type="InterPro" id="IPR012828">
    <property type="entry name" value="PFKA_ATP_prok"/>
</dbReference>
<dbReference type="CDD" id="cd00763">
    <property type="entry name" value="Bacterial_PFK"/>
    <property type="match status" value="1"/>
</dbReference>
<feature type="binding site" description="in other chain" evidence="14">
    <location>
        <begin position="187"/>
        <end position="189"/>
    </location>
    <ligand>
        <name>ADP</name>
        <dbReference type="ChEBI" id="CHEBI:456216"/>
        <note>allosteric activator; ligand shared between dimeric partners</note>
    </ligand>
</feature>
<dbReference type="GO" id="GO:0016208">
    <property type="term" value="F:AMP binding"/>
    <property type="evidence" value="ECO:0007669"/>
    <property type="project" value="TreeGrafter"/>
</dbReference>
<evidence type="ECO:0000256" key="10">
    <source>
        <dbReference type="ARBA" id="ARBA00022840"/>
    </source>
</evidence>
<dbReference type="GO" id="GO:0046872">
    <property type="term" value="F:metal ion binding"/>
    <property type="evidence" value="ECO:0007669"/>
    <property type="project" value="UniProtKB-KW"/>
</dbReference>
<feature type="binding site" evidence="14">
    <location>
        <begin position="22"/>
        <end position="26"/>
    </location>
    <ligand>
        <name>ADP</name>
        <dbReference type="ChEBI" id="CHEBI:456216"/>
        <note>allosteric activator; ligand shared between dimeric partners</note>
    </ligand>
</feature>
<dbReference type="Pfam" id="PF00365">
    <property type="entry name" value="PFK"/>
    <property type="match status" value="1"/>
</dbReference>
<dbReference type="SUPFAM" id="SSF53784">
    <property type="entry name" value="Phosphofructokinase"/>
    <property type="match status" value="1"/>
</dbReference>
<gene>
    <name evidence="14 16" type="primary">pfkA</name>
    <name evidence="16" type="ORF">CVP05_10405</name>
</gene>
<dbReference type="NCBIfam" id="NF002872">
    <property type="entry name" value="PRK03202.1"/>
    <property type="match status" value="1"/>
</dbReference>
<comment type="subcellular location">
    <subcellularLocation>
        <location evidence="2 14">Cytoplasm</location>
    </subcellularLocation>
</comment>
<feature type="domain" description="Phosphofructokinase" evidence="15">
    <location>
        <begin position="5"/>
        <end position="277"/>
    </location>
</feature>
<dbReference type="GO" id="GO:0061621">
    <property type="term" value="P:canonical glycolysis"/>
    <property type="evidence" value="ECO:0007669"/>
    <property type="project" value="TreeGrafter"/>
</dbReference>
<comment type="cofactor">
    <cofactor evidence="1 14">
        <name>Mg(2+)</name>
        <dbReference type="ChEBI" id="CHEBI:18420"/>
    </cofactor>
</comment>
<feature type="binding site" evidence="14">
    <location>
        <position position="104"/>
    </location>
    <ligand>
        <name>Mg(2+)</name>
        <dbReference type="ChEBI" id="CHEBI:18420"/>
        <note>catalytic</note>
    </ligand>
</feature>
<dbReference type="PANTHER" id="PTHR13697:SF4">
    <property type="entry name" value="ATP-DEPENDENT 6-PHOSPHOFRUCTOKINASE"/>
    <property type="match status" value="1"/>
</dbReference>
<feature type="binding site" description="in other chain" evidence="14">
    <location>
        <begin position="127"/>
        <end position="129"/>
    </location>
    <ligand>
        <name>substrate</name>
        <note>ligand shared between dimeric partners</note>
    </ligand>
</feature>
<dbReference type="GO" id="GO:0042802">
    <property type="term" value="F:identical protein binding"/>
    <property type="evidence" value="ECO:0007669"/>
    <property type="project" value="TreeGrafter"/>
</dbReference>
<protein>
    <recommendedName>
        <fullName evidence="14">ATP-dependent 6-phosphofructokinase</fullName>
        <shortName evidence="14">ATP-PFK</shortName>
        <shortName evidence="14">Phosphofructokinase</shortName>
        <ecNumber evidence="14">2.7.1.11</ecNumber>
    </recommendedName>
    <alternativeName>
        <fullName evidence="14">Phosphohexokinase</fullName>
    </alternativeName>
</protein>
<dbReference type="GO" id="GO:0030388">
    <property type="term" value="P:fructose 1,6-bisphosphate metabolic process"/>
    <property type="evidence" value="ECO:0007669"/>
    <property type="project" value="TreeGrafter"/>
</dbReference>
<evidence type="ECO:0000256" key="8">
    <source>
        <dbReference type="ARBA" id="ARBA00022741"/>
    </source>
</evidence>
<dbReference type="InterPro" id="IPR015912">
    <property type="entry name" value="Phosphofructokinase_CS"/>
</dbReference>
<sequence length="321" mass="34845">MIKTIAVLTSGGDAPGMNAAIRGVVRAAIAEGLNVFGIYEGYYGLYHNNIKPLTRFSVSDIINRGGTFLGSARFPEFKNPEVRAKCAENLRAHGIDALVVIGGDGSYMGAKLLTEEHGFPCIGIPGTIDNDVAGTDYTIGYQTALETAVVAIDRLRDTCSSHQRIAIVEIMGRHCGDLTLAAAMAGGCEYIVVPEMPFNREELIQEIEASIAKGKRHAIIAITELMTDVNELAKEIEARVHHETRATVLGHIQRGGAPCAFDRNLASRMGVYAVDLLLAGKAGYCVGIQNEHLVHHDIIDAINNMRRPFKSDWLDVSKRLF</sequence>
<comment type="caution">
    <text evidence="16">The sequence shown here is derived from an EMBL/GenBank/DDBJ whole genome shotgun (WGS) entry which is preliminary data.</text>
</comment>
<feature type="binding site" evidence="14">
    <location>
        <position position="12"/>
    </location>
    <ligand>
        <name>ATP</name>
        <dbReference type="ChEBI" id="CHEBI:30616"/>
    </ligand>
</feature>
<dbReference type="EMBL" id="PHHA01000026">
    <property type="protein sequence ID" value="PJG84674.1"/>
    <property type="molecule type" value="Genomic_DNA"/>
</dbReference>
<dbReference type="EC" id="2.7.1.11" evidence="14"/>
<evidence type="ECO:0000256" key="9">
    <source>
        <dbReference type="ARBA" id="ARBA00022777"/>
    </source>
</evidence>
<evidence type="ECO:0000256" key="7">
    <source>
        <dbReference type="ARBA" id="ARBA00022723"/>
    </source>
</evidence>
<name>A0A2M8S0P2_9PAST</name>
<dbReference type="GO" id="GO:0070095">
    <property type="term" value="F:fructose-6-phosphate binding"/>
    <property type="evidence" value="ECO:0007669"/>
    <property type="project" value="TreeGrafter"/>
</dbReference>
<feature type="binding site" description="in other chain" evidence="14">
    <location>
        <begin position="251"/>
        <end position="254"/>
    </location>
    <ligand>
        <name>substrate</name>
        <note>ligand shared between dimeric partners</note>
    </ligand>
</feature>
<dbReference type="PRINTS" id="PR00476">
    <property type="entry name" value="PHFRCTKINASE"/>
</dbReference>
<comment type="catalytic activity">
    <reaction evidence="13 14">
        <text>beta-D-fructose 6-phosphate + ATP = beta-D-fructose 1,6-bisphosphate + ADP + H(+)</text>
        <dbReference type="Rhea" id="RHEA:16109"/>
        <dbReference type="ChEBI" id="CHEBI:15378"/>
        <dbReference type="ChEBI" id="CHEBI:30616"/>
        <dbReference type="ChEBI" id="CHEBI:32966"/>
        <dbReference type="ChEBI" id="CHEBI:57634"/>
        <dbReference type="ChEBI" id="CHEBI:456216"/>
        <dbReference type="EC" id="2.7.1.11"/>
    </reaction>
</comment>
<dbReference type="InterPro" id="IPR012003">
    <property type="entry name" value="ATP_PFK_prok-type"/>
</dbReference>
<feature type="active site" description="Proton acceptor" evidence="14">
    <location>
        <position position="129"/>
    </location>
</feature>
<dbReference type="NCBIfam" id="TIGR02482">
    <property type="entry name" value="PFKA_ATP"/>
    <property type="match status" value="1"/>
</dbReference>
<evidence type="ECO:0000256" key="1">
    <source>
        <dbReference type="ARBA" id="ARBA00001946"/>
    </source>
</evidence>
<keyword evidence="17" id="KW-1185">Reference proteome</keyword>
<dbReference type="OrthoDB" id="9802503at2"/>
<organism evidence="16 17">
    <name type="scientific">Conservatibacter flavescens</name>
    <dbReference type="NCBI Taxonomy" id="28161"/>
    <lineage>
        <taxon>Bacteria</taxon>
        <taxon>Pseudomonadati</taxon>
        <taxon>Pseudomonadota</taxon>
        <taxon>Gammaproteobacteria</taxon>
        <taxon>Pasteurellales</taxon>
        <taxon>Pasteurellaceae</taxon>
        <taxon>Conservatibacter</taxon>
    </lineage>
</organism>
<evidence type="ECO:0000313" key="17">
    <source>
        <dbReference type="Proteomes" id="UP000229329"/>
    </source>
</evidence>
<keyword evidence="8 14" id="KW-0547">Nucleotide-binding</keyword>